<name>A0ABN1UB52_9ACTN</name>
<evidence type="ECO:0008006" key="3">
    <source>
        <dbReference type="Google" id="ProtNLM"/>
    </source>
</evidence>
<dbReference type="InterPro" id="IPR035897">
    <property type="entry name" value="Toll_tir_struct_dom_sf"/>
</dbReference>
<reference evidence="1 2" key="1">
    <citation type="journal article" date="2019" name="Int. J. Syst. Evol. Microbiol.">
        <title>The Global Catalogue of Microorganisms (GCM) 10K type strain sequencing project: providing services to taxonomists for standard genome sequencing and annotation.</title>
        <authorList>
            <consortium name="The Broad Institute Genomics Platform"/>
            <consortium name="The Broad Institute Genome Sequencing Center for Infectious Disease"/>
            <person name="Wu L."/>
            <person name="Ma J."/>
        </authorList>
    </citation>
    <scope>NUCLEOTIDE SEQUENCE [LARGE SCALE GENOMIC DNA]</scope>
    <source>
        <strain evidence="1 2">JCM 11813</strain>
    </source>
</reference>
<gene>
    <name evidence="1" type="ORF">GCM10009606_06900</name>
</gene>
<dbReference type="SUPFAM" id="SSF52200">
    <property type="entry name" value="Toll/Interleukin receptor TIR domain"/>
    <property type="match status" value="1"/>
</dbReference>
<evidence type="ECO:0000313" key="1">
    <source>
        <dbReference type="EMBL" id="GAA1129656.1"/>
    </source>
</evidence>
<dbReference type="EMBL" id="BAAAJE010000002">
    <property type="protein sequence ID" value="GAA1129656.1"/>
    <property type="molecule type" value="Genomic_DNA"/>
</dbReference>
<sequence>MFKEPKPEYIFKELHMTYYTASDLRQRAGGITASAARSELSHMAKSAAGAYDVFLSHSVRDAVLVLGLKKELEAEKLTVYVDWLEDPDLDRSNVTPLTAQRLRERMRTCRTLVYATSKSASASRWMPWELGYFDGHHSQSRVAICPIQEGTGSYAGEEYLGVYKRVEKIRHLGSLRPFAVKPSRTEGELMESFVHGRGVFHKITRT</sequence>
<dbReference type="Gene3D" id="3.40.50.10140">
    <property type="entry name" value="Toll/interleukin-1 receptor homology (TIR) domain"/>
    <property type="match status" value="1"/>
</dbReference>
<comment type="caution">
    <text evidence="1">The sequence shown here is derived from an EMBL/GenBank/DDBJ whole genome shotgun (WGS) entry which is preliminary data.</text>
</comment>
<proteinExistence type="predicted"/>
<evidence type="ECO:0000313" key="2">
    <source>
        <dbReference type="Proteomes" id="UP001499979"/>
    </source>
</evidence>
<accession>A0ABN1UB52</accession>
<protein>
    <recommendedName>
        <fullName evidence="3">TIR domain-containing protein</fullName>
    </recommendedName>
</protein>
<dbReference type="Proteomes" id="UP001499979">
    <property type="component" value="Unassembled WGS sequence"/>
</dbReference>
<keyword evidence="2" id="KW-1185">Reference proteome</keyword>
<organism evidence="1 2">
    <name type="scientific">Nocardioides aquiterrae</name>
    <dbReference type="NCBI Taxonomy" id="203799"/>
    <lineage>
        <taxon>Bacteria</taxon>
        <taxon>Bacillati</taxon>
        <taxon>Actinomycetota</taxon>
        <taxon>Actinomycetes</taxon>
        <taxon>Propionibacteriales</taxon>
        <taxon>Nocardioidaceae</taxon>
        <taxon>Nocardioides</taxon>
    </lineage>
</organism>